<feature type="transmembrane region" description="Helical" evidence="6">
    <location>
        <begin position="456"/>
        <end position="476"/>
    </location>
</feature>
<keyword evidence="3 6" id="KW-0812">Transmembrane</keyword>
<dbReference type="SUPFAM" id="SSF161070">
    <property type="entry name" value="SNF-like"/>
    <property type="match status" value="1"/>
</dbReference>
<proteinExistence type="predicted"/>
<dbReference type="PRINTS" id="PR00176">
    <property type="entry name" value="NANEUSMPORT"/>
</dbReference>
<dbReference type="InterPro" id="IPR037272">
    <property type="entry name" value="SNS_sf"/>
</dbReference>
<feature type="transmembrane region" description="Helical" evidence="6">
    <location>
        <begin position="12"/>
        <end position="32"/>
    </location>
</feature>
<keyword evidence="4 6" id="KW-1133">Transmembrane helix</keyword>
<keyword evidence="2" id="KW-0813">Transport</keyword>
<evidence type="ECO:0000256" key="3">
    <source>
        <dbReference type="ARBA" id="ARBA00022692"/>
    </source>
</evidence>
<comment type="subcellular location">
    <subcellularLocation>
        <location evidence="1">Membrane</location>
        <topology evidence="1">Multi-pass membrane protein</topology>
    </subcellularLocation>
</comment>
<dbReference type="STRING" id="1416801.SAMN05192553_10576"/>
<feature type="transmembrane region" description="Helical" evidence="6">
    <location>
        <begin position="237"/>
        <end position="257"/>
    </location>
</feature>
<dbReference type="PANTHER" id="PTHR42948:SF1">
    <property type="entry name" value="TRANSPORTER"/>
    <property type="match status" value="1"/>
</dbReference>
<evidence type="ECO:0000313" key="7">
    <source>
        <dbReference type="EMBL" id="SEJ55856.1"/>
    </source>
</evidence>
<organism evidence="7 8">
    <name type="scientific">Cyclobacterium xiamenense</name>
    <dbReference type="NCBI Taxonomy" id="1297121"/>
    <lineage>
        <taxon>Bacteria</taxon>
        <taxon>Pseudomonadati</taxon>
        <taxon>Bacteroidota</taxon>
        <taxon>Cytophagia</taxon>
        <taxon>Cytophagales</taxon>
        <taxon>Cyclobacteriaceae</taxon>
        <taxon>Cyclobacterium</taxon>
    </lineage>
</organism>
<feature type="transmembrane region" description="Helical" evidence="6">
    <location>
        <begin position="89"/>
        <end position="114"/>
    </location>
</feature>
<evidence type="ECO:0000256" key="4">
    <source>
        <dbReference type="ARBA" id="ARBA00022989"/>
    </source>
</evidence>
<dbReference type="Pfam" id="PF00209">
    <property type="entry name" value="SNF"/>
    <property type="match status" value="1"/>
</dbReference>
<sequence>MRKLALLPGKFSNAGHILASVGAAVGIANLVLFPARVFHYGGLAFILVFVLFTFILGVPLMIGETALGKHSQRDAVAAYRGIGGRKWGFAGLFGLITCCFILSFYIVVAGWSLYYLYLYLFQYQEITAAVAAALATDAPSVAGVGGLFGKFVSSHYEVLLFSGIFMGATVAIVANTIKQGIEWVSTRFIPLLVLMMLGLILSVPFVAGERVNYANFYFDFPALFAMDSSGRIGIIEALGQSFFSLSLGACSMVTYGTHIDKNTHVVSNAHYIVHSDTLVALLAGLLIIPLFAASGQVGLNPSLVFINLVDTFYSFGEPWGRLIGIGFFALFNLAIVTSTISMLEPAVNYFSKGNDGRRKTYSLLIGTGIFLFSVPAILSFNPESPAFFTDFLGYGDKENGTITMGYFNFILDFFGTFCLLAGAFLLSAFIRGTWTLEKLFEEITVSGYSPGRSIKTLLKVTFLWVIPLLMLLLLGAESLKVLFKLGLID</sequence>
<keyword evidence="5 6" id="KW-0472">Membrane</keyword>
<feature type="transmembrane region" description="Helical" evidence="6">
    <location>
        <begin position="406"/>
        <end position="430"/>
    </location>
</feature>
<dbReference type="PROSITE" id="PS50267">
    <property type="entry name" value="NA_NEUROTRAN_SYMP_3"/>
    <property type="match status" value="1"/>
</dbReference>
<evidence type="ECO:0000256" key="6">
    <source>
        <dbReference type="SAM" id="Phobius"/>
    </source>
</evidence>
<keyword evidence="8" id="KW-1185">Reference proteome</keyword>
<dbReference type="InterPro" id="IPR000175">
    <property type="entry name" value="Na/ntran_symport"/>
</dbReference>
<name>A0A1H6ZT96_9BACT</name>
<dbReference type="OrthoDB" id="9762833at2"/>
<dbReference type="RefSeq" id="WP_092176329.1">
    <property type="nucleotide sequence ID" value="NZ_FNZH01000005.1"/>
</dbReference>
<evidence type="ECO:0000313" key="8">
    <source>
        <dbReference type="Proteomes" id="UP000199403"/>
    </source>
</evidence>
<feature type="transmembrane region" description="Helical" evidence="6">
    <location>
        <begin position="361"/>
        <end position="380"/>
    </location>
</feature>
<dbReference type="Proteomes" id="UP000199403">
    <property type="component" value="Unassembled WGS sequence"/>
</dbReference>
<feature type="transmembrane region" description="Helical" evidence="6">
    <location>
        <begin position="189"/>
        <end position="207"/>
    </location>
</feature>
<gene>
    <name evidence="7" type="ORF">SAMN05192553_10576</name>
</gene>
<accession>A0A1H6ZT96</accession>
<feature type="transmembrane region" description="Helical" evidence="6">
    <location>
        <begin position="38"/>
        <end position="63"/>
    </location>
</feature>
<evidence type="ECO:0000256" key="1">
    <source>
        <dbReference type="ARBA" id="ARBA00004141"/>
    </source>
</evidence>
<reference evidence="8" key="1">
    <citation type="submission" date="2016-10" db="EMBL/GenBank/DDBJ databases">
        <authorList>
            <person name="Varghese N."/>
            <person name="Submissions S."/>
        </authorList>
    </citation>
    <scope>NUCLEOTIDE SEQUENCE [LARGE SCALE GENOMIC DNA]</scope>
    <source>
        <strain evidence="8">IBRC-M 10761</strain>
    </source>
</reference>
<dbReference type="GO" id="GO:0016020">
    <property type="term" value="C:membrane"/>
    <property type="evidence" value="ECO:0007669"/>
    <property type="project" value="UniProtKB-SubCell"/>
</dbReference>
<evidence type="ECO:0000256" key="5">
    <source>
        <dbReference type="ARBA" id="ARBA00023136"/>
    </source>
</evidence>
<feature type="transmembrane region" description="Helical" evidence="6">
    <location>
        <begin position="158"/>
        <end position="177"/>
    </location>
</feature>
<dbReference type="EMBL" id="FNZH01000005">
    <property type="protein sequence ID" value="SEJ55856.1"/>
    <property type="molecule type" value="Genomic_DNA"/>
</dbReference>
<evidence type="ECO:0000256" key="2">
    <source>
        <dbReference type="ARBA" id="ARBA00022448"/>
    </source>
</evidence>
<feature type="transmembrane region" description="Helical" evidence="6">
    <location>
        <begin position="319"/>
        <end position="340"/>
    </location>
</feature>
<dbReference type="CDD" id="cd10336">
    <property type="entry name" value="SLC6sbd_Tyt1-Like"/>
    <property type="match status" value="1"/>
</dbReference>
<dbReference type="AlphaFoldDB" id="A0A1H6ZT96"/>
<dbReference type="InterPro" id="IPR047218">
    <property type="entry name" value="YocR/YhdH-like"/>
</dbReference>
<feature type="transmembrane region" description="Helical" evidence="6">
    <location>
        <begin position="278"/>
        <end position="299"/>
    </location>
</feature>
<dbReference type="PANTHER" id="PTHR42948">
    <property type="entry name" value="TRANSPORTER"/>
    <property type="match status" value="1"/>
</dbReference>
<protein>
    <submittedName>
        <fullName evidence="7">Neurotransmitter:Na+ symporter, NSS family</fullName>
    </submittedName>
</protein>